<evidence type="ECO:0000256" key="4">
    <source>
        <dbReference type="ARBA" id="ARBA00022475"/>
    </source>
</evidence>
<evidence type="ECO:0000256" key="8">
    <source>
        <dbReference type="ARBA" id="ARBA00023012"/>
    </source>
</evidence>
<protein>
    <recommendedName>
        <fullName evidence="3">histidine kinase</fullName>
        <ecNumber evidence="3">2.7.13.3</ecNumber>
    </recommendedName>
</protein>
<evidence type="ECO:0000313" key="11">
    <source>
        <dbReference type="EMBL" id="QGG79603.1"/>
    </source>
</evidence>
<evidence type="ECO:0000256" key="6">
    <source>
        <dbReference type="ARBA" id="ARBA00022679"/>
    </source>
</evidence>
<keyword evidence="9" id="KW-0812">Transmembrane</keyword>
<accession>A0A5Q2Q8Z1</accession>
<comment type="catalytic activity">
    <reaction evidence="1">
        <text>ATP + protein L-histidine = ADP + protein N-phospho-L-histidine.</text>
        <dbReference type="EC" id="2.7.13.3"/>
    </reaction>
</comment>
<dbReference type="Gene3D" id="1.10.287.130">
    <property type="match status" value="1"/>
</dbReference>
<keyword evidence="5" id="KW-0597">Phosphoprotein</keyword>
<dbReference type="EC" id="2.7.13.3" evidence="3"/>
<dbReference type="InterPro" id="IPR050980">
    <property type="entry name" value="2C_sensor_his_kinase"/>
</dbReference>
<evidence type="ECO:0000256" key="7">
    <source>
        <dbReference type="ARBA" id="ARBA00022777"/>
    </source>
</evidence>
<keyword evidence="12" id="KW-1185">Reference proteome</keyword>
<feature type="transmembrane region" description="Helical" evidence="9">
    <location>
        <begin position="282"/>
        <end position="304"/>
    </location>
</feature>
<keyword evidence="7" id="KW-0418">Kinase</keyword>
<keyword evidence="4" id="KW-1003">Cell membrane</keyword>
<dbReference type="PROSITE" id="PS50109">
    <property type="entry name" value="HIS_KIN"/>
    <property type="match status" value="1"/>
</dbReference>
<evidence type="ECO:0000313" key="12">
    <source>
        <dbReference type="Proteomes" id="UP000388235"/>
    </source>
</evidence>
<dbReference type="Pfam" id="PF02518">
    <property type="entry name" value="HATPase_c"/>
    <property type="match status" value="1"/>
</dbReference>
<dbReference type="SMART" id="SM00387">
    <property type="entry name" value="HATPase_c"/>
    <property type="match status" value="1"/>
</dbReference>
<sequence>MAAIRLRHSLWVKLIPIGLALALLPWLGWQALNTLSTVARDAQAQSLRALGGGLARQLSAESARFTRANAEGAAPVPSIGFALEIDGFLEEWPASARLYQSAAFDWLAVQHGNQVYMAIETRSPALNRWQISLGPPGDDSQIRVQTTKGRTQAELVGVFARRLAVARWDWPDGYRLEFAVPLALLPPSGLVQIDAGGQPAARFPVSWHDPVLLSAAALVASPSTQVSVLDAQGRRLARAGGPANGVRVRLPVVAANQTLGFVELESPLDPFFARSLSQIDTLIIQLSVVVLVIVLGLLGLMTGLSRRIRRLQRELTLQLGDKGTAAVSFSDTQRPDEIGQLARDMQRLLGDLTRYNRFLVRIPRTLRHELANPMSTIQSSIELLEDEQDPAQQTRLRDAALRGIARLNSTLNRITEAANLEESVRQDPKTLLDLGQLARRYLEVCRQQHPDFEWRLTVPPDPVMVIANDLRVEQLLDKAIDNARSFTPAGGIIQLLVQDHLLSADLEVRNQGPSIAAGADPFQMFIGTRSGTDGTHLGLGLYVVQLIANAMGARAYLRNVDGGVSLLIEGFQVGLER</sequence>
<dbReference type="GO" id="GO:0000155">
    <property type="term" value="F:phosphorelay sensor kinase activity"/>
    <property type="evidence" value="ECO:0007669"/>
    <property type="project" value="InterPro"/>
</dbReference>
<evidence type="ECO:0000256" key="5">
    <source>
        <dbReference type="ARBA" id="ARBA00022553"/>
    </source>
</evidence>
<comment type="subcellular location">
    <subcellularLocation>
        <location evidence="2">Cell membrane</location>
        <topology evidence="2">Multi-pass membrane protein</topology>
    </subcellularLocation>
</comment>
<evidence type="ECO:0000256" key="2">
    <source>
        <dbReference type="ARBA" id="ARBA00004651"/>
    </source>
</evidence>
<reference evidence="11 12" key="1">
    <citation type="submission" date="2019-11" db="EMBL/GenBank/DDBJ databases">
        <authorList>
            <person name="Khan S.A."/>
            <person name="Jeon C.O."/>
            <person name="Chun B.H."/>
        </authorList>
    </citation>
    <scope>NUCLEOTIDE SEQUENCE [LARGE SCALE GENOMIC DNA]</scope>
    <source>
        <strain evidence="11 12">IMCC 1097</strain>
    </source>
</reference>
<organism evidence="11 12">
    <name type="scientific">Litorivicinus lipolyticus</name>
    <dbReference type="NCBI Taxonomy" id="418701"/>
    <lineage>
        <taxon>Bacteria</taxon>
        <taxon>Pseudomonadati</taxon>
        <taxon>Pseudomonadota</taxon>
        <taxon>Gammaproteobacteria</taxon>
        <taxon>Oceanospirillales</taxon>
        <taxon>Litorivicinaceae</taxon>
        <taxon>Litorivicinus</taxon>
    </lineage>
</organism>
<dbReference type="Proteomes" id="UP000388235">
    <property type="component" value="Chromosome"/>
</dbReference>
<dbReference type="Gene3D" id="6.10.340.10">
    <property type="match status" value="1"/>
</dbReference>
<dbReference type="SUPFAM" id="SSF55874">
    <property type="entry name" value="ATPase domain of HSP90 chaperone/DNA topoisomerase II/histidine kinase"/>
    <property type="match status" value="1"/>
</dbReference>
<keyword evidence="9" id="KW-1133">Transmembrane helix</keyword>
<dbReference type="SUPFAM" id="SSF47384">
    <property type="entry name" value="Homodimeric domain of signal transducing histidine kinase"/>
    <property type="match status" value="1"/>
</dbReference>
<dbReference type="PANTHER" id="PTHR44936:SF9">
    <property type="entry name" value="SENSOR PROTEIN CREC"/>
    <property type="match status" value="1"/>
</dbReference>
<proteinExistence type="predicted"/>
<dbReference type="CDD" id="cd00082">
    <property type="entry name" value="HisKA"/>
    <property type="match status" value="1"/>
</dbReference>
<dbReference type="InterPro" id="IPR005467">
    <property type="entry name" value="His_kinase_dom"/>
</dbReference>
<dbReference type="Pfam" id="PF00512">
    <property type="entry name" value="HisKA"/>
    <property type="match status" value="1"/>
</dbReference>
<evidence type="ECO:0000259" key="10">
    <source>
        <dbReference type="PROSITE" id="PS50109"/>
    </source>
</evidence>
<dbReference type="EMBL" id="CP045871">
    <property type="protein sequence ID" value="QGG79603.1"/>
    <property type="molecule type" value="Genomic_DNA"/>
</dbReference>
<dbReference type="InterPro" id="IPR036097">
    <property type="entry name" value="HisK_dim/P_sf"/>
</dbReference>
<dbReference type="GO" id="GO:0005886">
    <property type="term" value="C:plasma membrane"/>
    <property type="evidence" value="ECO:0007669"/>
    <property type="project" value="UniProtKB-SubCell"/>
</dbReference>
<keyword evidence="8" id="KW-0902">Two-component regulatory system</keyword>
<name>A0A5Q2Q8Z1_9GAMM</name>
<dbReference type="InterPro" id="IPR036890">
    <property type="entry name" value="HATPase_C_sf"/>
</dbReference>
<evidence type="ECO:0000256" key="3">
    <source>
        <dbReference type="ARBA" id="ARBA00012438"/>
    </source>
</evidence>
<dbReference type="RefSeq" id="WP_153713107.1">
    <property type="nucleotide sequence ID" value="NZ_CP045871.1"/>
</dbReference>
<dbReference type="KEGG" id="llp:GH975_03075"/>
<gene>
    <name evidence="11" type="ORF">GH975_03075</name>
</gene>
<keyword evidence="9" id="KW-0472">Membrane</keyword>
<dbReference type="InterPro" id="IPR003661">
    <property type="entry name" value="HisK_dim/P_dom"/>
</dbReference>
<feature type="domain" description="Histidine kinase" evidence="10">
    <location>
        <begin position="365"/>
        <end position="577"/>
    </location>
</feature>
<dbReference type="InterPro" id="IPR003594">
    <property type="entry name" value="HATPase_dom"/>
</dbReference>
<dbReference type="PANTHER" id="PTHR44936">
    <property type="entry name" value="SENSOR PROTEIN CREC"/>
    <property type="match status" value="1"/>
</dbReference>
<evidence type="ECO:0000256" key="1">
    <source>
        <dbReference type="ARBA" id="ARBA00000085"/>
    </source>
</evidence>
<dbReference type="SMART" id="SM00388">
    <property type="entry name" value="HisKA"/>
    <property type="match status" value="1"/>
</dbReference>
<dbReference type="AlphaFoldDB" id="A0A5Q2Q8Z1"/>
<evidence type="ECO:0000256" key="9">
    <source>
        <dbReference type="SAM" id="Phobius"/>
    </source>
</evidence>
<keyword evidence="6" id="KW-0808">Transferase</keyword>
<dbReference type="OrthoDB" id="6735159at2"/>
<dbReference type="Gene3D" id="3.30.565.10">
    <property type="entry name" value="Histidine kinase-like ATPase, C-terminal domain"/>
    <property type="match status" value="1"/>
</dbReference>